<evidence type="ECO:0000256" key="1">
    <source>
        <dbReference type="ARBA" id="ARBA00011063"/>
    </source>
</evidence>
<proteinExistence type="inferred from homology"/>
<evidence type="ECO:0000313" key="6">
    <source>
        <dbReference type="Proteomes" id="UP001595896"/>
    </source>
</evidence>
<name>A0ABV9NX41_9BACI</name>
<protein>
    <submittedName>
        <fullName evidence="5">Low molecular weight protein arginine phosphatase</fullName>
    </submittedName>
</protein>
<dbReference type="SUPFAM" id="SSF52788">
    <property type="entry name" value="Phosphotyrosine protein phosphatases I"/>
    <property type="match status" value="1"/>
</dbReference>
<dbReference type="InterPro" id="IPR023485">
    <property type="entry name" value="Ptyr_pPase"/>
</dbReference>
<dbReference type="PANTHER" id="PTHR11717">
    <property type="entry name" value="LOW MOLECULAR WEIGHT PROTEIN TYROSINE PHOSPHATASE"/>
    <property type="match status" value="1"/>
</dbReference>
<dbReference type="Gene3D" id="3.40.50.2300">
    <property type="match status" value="1"/>
</dbReference>
<dbReference type="PRINTS" id="PR00719">
    <property type="entry name" value="LMWPTPASE"/>
</dbReference>
<reference evidence="6" key="1">
    <citation type="journal article" date="2019" name="Int. J. Syst. Evol. Microbiol.">
        <title>The Global Catalogue of Microorganisms (GCM) 10K type strain sequencing project: providing services to taxonomists for standard genome sequencing and annotation.</title>
        <authorList>
            <consortium name="The Broad Institute Genomics Platform"/>
            <consortium name="The Broad Institute Genome Sequencing Center for Infectious Disease"/>
            <person name="Wu L."/>
            <person name="Ma J."/>
        </authorList>
    </citation>
    <scope>NUCLEOTIDE SEQUENCE [LARGE SCALE GENOMIC DNA]</scope>
    <source>
        <strain evidence="6">JCM 12165</strain>
    </source>
</reference>
<evidence type="ECO:0000256" key="3">
    <source>
        <dbReference type="ARBA" id="ARBA00022912"/>
    </source>
</evidence>
<dbReference type="Proteomes" id="UP001595896">
    <property type="component" value="Unassembled WGS sequence"/>
</dbReference>
<accession>A0ABV9NX41</accession>
<dbReference type="InterPro" id="IPR050438">
    <property type="entry name" value="LMW_PTPase"/>
</dbReference>
<gene>
    <name evidence="5" type="ORF">ACFO4L_07880</name>
</gene>
<dbReference type="CDD" id="cd16344">
    <property type="entry name" value="LMWPAP"/>
    <property type="match status" value="1"/>
</dbReference>
<keyword evidence="6" id="KW-1185">Reference proteome</keyword>
<dbReference type="InterPro" id="IPR017867">
    <property type="entry name" value="Tyr_phospatase_low_mol_wt"/>
</dbReference>
<comment type="caution">
    <text evidence="5">The sequence shown here is derived from an EMBL/GenBank/DDBJ whole genome shotgun (WGS) entry which is preliminary data.</text>
</comment>
<dbReference type="SMART" id="SM00226">
    <property type="entry name" value="LMWPc"/>
    <property type="match status" value="1"/>
</dbReference>
<evidence type="ECO:0000259" key="4">
    <source>
        <dbReference type="SMART" id="SM00226"/>
    </source>
</evidence>
<sequence length="221" mass="25465">MERVLFVCTGNTCRSPMAEAVFMEKREHEDMQAKSAGVHAMDGMPISEGARQALARHNLMESHQSQSLTEDLLGWADLVLTMTESHKQLVIEQFPERADHVYTLKEYVLDDQESLDKIDELRDHLAQIEMKRAAFVADNQSAVDKYNDERPMQSDKQKKMEEELLQALEPHQRAIDRLEWDLPAMDVRDPFGGDEAIYNATYEEIEEAVEKLVKKLAQKEM</sequence>
<keyword evidence="3" id="KW-0904">Protein phosphatase</keyword>
<evidence type="ECO:0000256" key="2">
    <source>
        <dbReference type="ARBA" id="ARBA00022801"/>
    </source>
</evidence>
<feature type="domain" description="Phosphotyrosine protein phosphatase I" evidence="4">
    <location>
        <begin position="2"/>
        <end position="215"/>
    </location>
</feature>
<dbReference type="Pfam" id="PF01451">
    <property type="entry name" value="LMWPc"/>
    <property type="match status" value="1"/>
</dbReference>
<dbReference type="InterPro" id="IPR036196">
    <property type="entry name" value="Ptyr_pPase_sf"/>
</dbReference>
<comment type="similarity">
    <text evidence="1">Belongs to the low molecular weight phosphotyrosine protein phosphatase family.</text>
</comment>
<keyword evidence="2" id="KW-0378">Hydrolase</keyword>
<evidence type="ECO:0000313" key="5">
    <source>
        <dbReference type="EMBL" id="MFC4736504.1"/>
    </source>
</evidence>
<dbReference type="RefSeq" id="WP_377909141.1">
    <property type="nucleotide sequence ID" value="NZ_JBHSGK010000005.1"/>
</dbReference>
<dbReference type="EMBL" id="JBHSGK010000005">
    <property type="protein sequence ID" value="MFC4736504.1"/>
    <property type="molecule type" value="Genomic_DNA"/>
</dbReference>
<organism evidence="5 6">
    <name type="scientific">Bacillus daqingensis</name>
    <dbReference type="NCBI Taxonomy" id="872396"/>
    <lineage>
        <taxon>Bacteria</taxon>
        <taxon>Bacillati</taxon>
        <taxon>Bacillota</taxon>
        <taxon>Bacilli</taxon>
        <taxon>Bacillales</taxon>
        <taxon>Bacillaceae</taxon>
        <taxon>Bacillus</taxon>
    </lineage>
</organism>
<dbReference type="PANTHER" id="PTHR11717:SF31">
    <property type="entry name" value="LOW MOLECULAR WEIGHT PROTEIN-TYROSINE-PHOSPHATASE ETP-RELATED"/>
    <property type="match status" value="1"/>
</dbReference>